<keyword evidence="1" id="KW-0812">Transmembrane</keyword>
<sequence>MVMLSFTHGFQFRLNVMALVMLWYISYIIHINTPNKKIVNTAEHNIVNVILLIFTLVISVYLLSDQTQMAKSILKSFGTILGQ</sequence>
<keyword evidence="3" id="KW-1185">Reference proteome</keyword>
<keyword evidence="1" id="KW-0472">Membrane</keyword>
<organism evidence="2 3">
    <name type="scientific">Sporomusa ovata</name>
    <dbReference type="NCBI Taxonomy" id="2378"/>
    <lineage>
        <taxon>Bacteria</taxon>
        <taxon>Bacillati</taxon>
        <taxon>Bacillota</taxon>
        <taxon>Negativicutes</taxon>
        <taxon>Selenomonadales</taxon>
        <taxon>Sporomusaceae</taxon>
        <taxon>Sporomusa</taxon>
    </lineage>
</organism>
<protein>
    <submittedName>
        <fullName evidence="2">Uncharacterized protein</fullName>
    </submittedName>
</protein>
<accession>A0A0U1L2N4</accession>
<evidence type="ECO:0000313" key="3">
    <source>
        <dbReference type="Proteomes" id="UP000049855"/>
    </source>
</evidence>
<proteinExistence type="predicted"/>
<gene>
    <name evidence="2" type="ORF">SpAn4DRAFT_0372</name>
</gene>
<dbReference type="EMBL" id="CTRP01000014">
    <property type="protein sequence ID" value="CQR73910.1"/>
    <property type="molecule type" value="Genomic_DNA"/>
</dbReference>
<keyword evidence="1" id="KW-1133">Transmembrane helix</keyword>
<name>A0A0U1L2N4_9FIRM</name>
<reference evidence="3" key="1">
    <citation type="submission" date="2015-03" db="EMBL/GenBank/DDBJ databases">
        <authorList>
            <person name="Nijsse Bart"/>
        </authorList>
    </citation>
    <scope>NUCLEOTIDE SEQUENCE [LARGE SCALE GENOMIC DNA]</scope>
</reference>
<evidence type="ECO:0000313" key="2">
    <source>
        <dbReference type="EMBL" id="CQR73910.1"/>
    </source>
</evidence>
<dbReference type="Proteomes" id="UP000049855">
    <property type="component" value="Unassembled WGS sequence"/>
</dbReference>
<feature type="transmembrane region" description="Helical" evidence="1">
    <location>
        <begin position="45"/>
        <end position="63"/>
    </location>
</feature>
<feature type="transmembrane region" description="Helical" evidence="1">
    <location>
        <begin position="12"/>
        <end position="33"/>
    </location>
</feature>
<evidence type="ECO:0000256" key="1">
    <source>
        <dbReference type="SAM" id="Phobius"/>
    </source>
</evidence>
<dbReference type="AlphaFoldDB" id="A0A0U1L2N4"/>